<keyword evidence="1" id="KW-0812">Transmembrane</keyword>
<name>A0A0C3KZY3_PISTI</name>
<protein>
    <submittedName>
        <fullName evidence="2">Uncharacterized protein</fullName>
    </submittedName>
</protein>
<proteinExistence type="predicted"/>
<keyword evidence="1" id="KW-0472">Membrane</keyword>
<reference evidence="2 3" key="1">
    <citation type="submission" date="2014-04" db="EMBL/GenBank/DDBJ databases">
        <authorList>
            <consortium name="DOE Joint Genome Institute"/>
            <person name="Kuo A."/>
            <person name="Kohler A."/>
            <person name="Costa M.D."/>
            <person name="Nagy L.G."/>
            <person name="Floudas D."/>
            <person name="Copeland A."/>
            <person name="Barry K.W."/>
            <person name="Cichocki N."/>
            <person name="Veneault-Fourrey C."/>
            <person name="LaButti K."/>
            <person name="Lindquist E.A."/>
            <person name="Lipzen A."/>
            <person name="Lundell T."/>
            <person name="Morin E."/>
            <person name="Murat C."/>
            <person name="Sun H."/>
            <person name="Tunlid A."/>
            <person name="Henrissat B."/>
            <person name="Grigoriev I.V."/>
            <person name="Hibbett D.S."/>
            <person name="Martin F."/>
            <person name="Nordberg H.P."/>
            <person name="Cantor M.N."/>
            <person name="Hua S.X."/>
        </authorList>
    </citation>
    <scope>NUCLEOTIDE SEQUENCE [LARGE SCALE GENOMIC DNA]</scope>
    <source>
        <strain evidence="2 3">Marx 270</strain>
    </source>
</reference>
<organism evidence="2 3">
    <name type="scientific">Pisolithus tinctorius Marx 270</name>
    <dbReference type="NCBI Taxonomy" id="870435"/>
    <lineage>
        <taxon>Eukaryota</taxon>
        <taxon>Fungi</taxon>
        <taxon>Dikarya</taxon>
        <taxon>Basidiomycota</taxon>
        <taxon>Agaricomycotina</taxon>
        <taxon>Agaricomycetes</taxon>
        <taxon>Agaricomycetidae</taxon>
        <taxon>Boletales</taxon>
        <taxon>Sclerodermatineae</taxon>
        <taxon>Pisolithaceae</taxon>
        <taxon>Pisolithus</taxon>
    </lineage>
</organism>
<evidence type="ECO:0000313" key="2">
    <source>
        <dbReference type="EMBL" id="KIO15097.1"/>
    </source>
</evidence>
<evidence type="ECO:0000313" key="3">
    <source>
        <dbReference type="Proteomes" id="UP000054217"/>
    </source>
</evidence>
<keyword evidence="1" id="KW-1133">Transmembrane helix</keyword>
<dbReference type="EMBL" id="KN831944">
    <property type="protein sequence ID" value="KIO15097.1"/>
    <property type="molecule type" value="Genomic_DNA"/>
</dbReference>
<dbReference type="HOGENOM" id="CLU_2441738_0_0_1"/>
<evidence type="ECO:0000256" key="1">
    <source>
        <dbReference type="SAM" id="Phobius"/>
    </source>
</evidence>
<sequence length="90" mass="10393">MGTHDVYPVNLTQYGPARGTCLSYRFMLLFGSSSISSHPPMLLHQKLQRDEVNKRCSALMINRYLLIFFHRAELFIEILIALYICSSKLL</sequence>
<dbReference type="AlphaFoldDB" id="A0A0C3KZY3"/>
<dbReference type="InParanoid" id="A0A0C3KZY3"/>
<reference evidence="3" key="2">
    <citation type="submission" date="2015-01" db="EMBL/GenBank/DDBJ databases">
        <title>Evolutionary Origins and Diversification of the Mycorrhizal Mutualists.</title>
        <authorList>
            <consortium name="DOE Joint Genome Institute"/>
            <consortium name="Mycorrhizal Genomics Consortium"/>
            <person name="Kohler A."/>
            <person name="Kuo A."/>
            <person name="Nagy L.G."/>
            <person name="Floudas D."/>
            <person name="Copeland A."/>
            <person name="Barry K.W."/>
            <person name="Cichocki N."/>
            <person name="Veneault-Fourrey C."/>
            <person name="LaButti K."/>
            <person name="Lindquist E.A."/>
            <person name="Lipzen A."/>
            <person name="Lundell T."/>
            <person name="Morin E."/>
            <person name="Murat C."/>
            <person name="Riley R."/>
            <person name="Ohm R."/>
            <person name="Sun H."/>
            <person name="Tunlid A."/>
            <person name="Henrissat B."/>
            <person name="Grigoriev I.V."/>
            <person name="Hibbett D.S."/>
            <person name="Martin F."/>
        </authorList>
    </citation>
    <scope>NUCLEOTIDE SEQUENCE [LARGE SCALE GENOMIC DNA]</scope>
    <source>
        <strain evidence="3">Marx 270</strain>
    </source>
</reference>
<accession>A0A0C3KZY3</accession>
<dbReference type="Proteomes" id="UP000054217">
    <property type="component" value="Unassembled WGS sequence"/>
</dbReference>
<keyword evidence="3" id="KW-1185">Reference proteome</keyword>
<feature type="transmembrane region" description="Helical" evidence="1">
    <location>
        <begin position="64"/>
        <end position="84"/>
    </location>
</feature>
<gene>
    <name evidence="2" type="ORF">M404DRAFT_991796</name>
</gene>